<dbReference type="Proteomes" id="UP001163046">
    <property type="component" value="Unassembled WGS sequence"/>
</dbReference>
<evidence type="ECO:0000313" key="2">
    <source>
        <dbReference type="EMBL" id="KAJ7373839.1"/>
    </source>
</evidence>
<evidence type="ECO:0000256" key="1">
    <source>
        <dbReference type="SAM" id="MobiDB-lite"/>
    </source>
</evidence>
<dbReference type="SUPFAM" id="SSF56496">
    <property type="entry name" value="Fibrinogen C-terminal domain-like"/>
    <property type="match status" value="1"/>
</dbReference>
<protein>
    <submittedName>
        <fullName evidence="2">Uncharacterized protein</fullName>
    </submittedName>
</protein>
<feature type="region of interest" description="Disordered" evidence="1">
    <location>
        <begin position="1"/>
        <end position="44"/>
    </location>
</feature>
<comment type="caution">
    <text evidence="2">The sequence shown here is derived from an EMBL/GenBank/DDBJ whole genome shotgun (WGS) entry which is preliminary data.</text>
</comment>
<keyword evidence="3" id="KW-1185">Reference proteome</keyword>
<proteinExistence type="predicted"/>
<reference evidence="2" key="1">
    <citation type="submission" date="2023-01" db="EMBL/GenBank/DDBJ databases">
        <title>Genome assembly of the deep-sea coral Lophelia pertusa.</title>
        <authorList>
            <person name="Herrera S."/>
            <person name="Cordes E."/>
        </authorList>
    </citation>
    <scope>NUCLEOTIDE SEQUENCE</scope>
    <source>
        <strain evidence="2">USNM1676648</strain>
        <tissue evidence="2">Polyp</tissue>
    </source>
</reference>
<dbReference type="EMBL" id="MU826829">
    <property type="protein sequence ID" value="KAJ7373839.1"/>
    <property type="molecule type" value="Genomic_DNA"/>
</dbReference>
<dbReference type="AlphaFoldDB" id="A0A9W9Z5P1"/>
<accession>A0A9W9Z5P1</accession>
<organism evidence="2 3">
    <name type="scientific">Desmophyllum pertusum</name>
    <dbReference type="NCBI Taxonomy" id="174260"/>
    <lineage>
        <taxon>Eukaryota</taxon>
        <taxon>Metazoa</taxon>
        <taxon>Cnidaria</taxon>
        <taxon>Anthozoa</taxon>
        <taxon>Hexacorallia</taxon>
        <taxon>Scleractinia</taxon>
        <taxon>Caryophylliina</taxon>
        <taxon>Caryophylliidae</taxon>
        <taxon>Desmophyllum</taxon>
    </lineage>
</organism>
<sequence>MMTLALKGRDGAIGTPGTKGSAGPPGPPGAAGVKGPNGDPGACQPSPFQCSPGVIATLTAKLVALEKTCKSAGGGSSGGGGGSDKPKCGLGRCKDNPATNCQEIYTKDSGAVSGAYWIKGKADPFQTHCEVEPMAARGWTLVARIPGSSNEFSPVSNTWATTSVINDETAPDTNTQNVMKNVGWSDLRSNILRVCYDGPRTHCATFTHNRNMSLAELFNNQFGVTVDEDYKMDTLLKAFGKVVICCASINSGVV</sequence>
<evidence type="ECO:0000313" key="3">
    <source>
        <dbReference type="Proteomes" id="UP001163046"/>
    </source>
</evidence>
<dbReference type="InterPro" id="IPR036056">
    <property type="entry name" value="Fibrinogen-like_C"/>
</dbReference>
<name>A0A9W9Z5P1_9CNID</name>
<gene>
    <name evidence="2" type="ORF">OS493_009161</name>
</gene>
<dbReference type="Gene3D" id="2.60.120.1000">
    <property type="match status" value="1"/>
</dbReference>